<gene>
    <name evidence="2" type="ORF">ACFFHW_14205</name>
</gene>
<name>A0ABV6G7A5_9GAMM</name>
<keyword evidence="1" id="KW-0812">Transmembrane</keyword>
<evidence type="ECO:0008006" key="4">
    <source>
        <dbReference type="Google" id="ProtNLM"/>
    </source>
</evidence>
<keyword evidence="1" id="KW-0472">Membrane</keyword>
<dbReference type="Proteomes" id="UP001589814">
    <property type="component" value="Unassembled WGS sequence"/>
</dbReference>
<sequence>MLINLREGMLMTMSILPSILSVGLLGLLLARYTPVFDWLGLLFYPLIALLGIDEARQLSQGVASGLAEMFLPALLMADASLPARFTAGVVSVSSILFFSASIPCILSTRIPLSVGRIVVVWFLRTLLSLVFAIPAAHLVAAITT</sequence>
<keyword evidence="1" id="KW-1133">Transmembrane helix</keyword>
<feature type="transmembrane region" description="Helical" evidence="1">
    <location>
        <begin position="118"/>
        <end position="142"/>
    </location>
</feature>
<protein>
    <recommendedName>
        <fullName evidence="4">Nucleoside transporter/FeoB GTPase Gate domain-containing protein</fullName>
    </recommendedName>
</protein>
<comment type="caution">
    <text evidence="2">The sequence shown here is derived from an EMBL/GenBank/DDBJ whole genome shotgun (WGS) entry which is preliminary data.</text>
</comment>
<evidence type="ECO:0000313" key="2">
    <source>
        <dbReference type="EMBL" id="MFC0269124.1"/>
    </source>
</evidence>
<accession>A0ABV6G7A5</accession>
<proteinExistence type="predicted"/>
<feature type="transmembrane region" description="Helical" evidence="1">
    <location>
        <begin position="9"/>
        <end position="29"/>
    </location>
</feature>
<evidence type="ECO:0000256" key="1">
    <source>
        <dbReference type="SAM" id="Phobius"/>
    </source>
</evidence>
<dbReference type="EMBL" id="JBHLVX010000051">
    <property type="protein sequence ID" value="MFC0269124.1"/>
    <property type="molecule type" value="Genomic_DNA"/>
</dbReference>
<organism evidence="2 3">
    <name type="scientific">Kushneria aurantia</name>
    <dbReference type="NCBI Taxonomy" id="504092"/>
    <lineage>
        <taxon>Bacteria</taxon>
        <taxon>Pseudomonadati</taxon>
        <taxon>Pseudomonadota</taxon>
        <taxon>Gammaproteobacteria</taxon>
        <taxon>Oceanospirillales</taxon>
        <taxon>Halomonadaceae</taxon>
        <taxon>Kushneria</taxon>
    </lineage>
</organism>
<evidence type="ECO:0000313" key="3">
    <source>
        <dbReference type="Proteomes" id="UP001589814"/>
    </source>
</evidence>
<reference evidence="2 3" key="1">
    <citation type="submission" date="2024-09" db="EMBL/GenBank/DDBJ databases">
        <authorList>
            <person name="Sun Q."/>
            <person name="Mori K."/>
        </authorList>
    </citation>
    <scope>NUCLEOTIDE SEQUENCE [LARGE SCALE GENOMIC DNA]</scope>
    <source>
        <strain evidence="2 3">CCM 7415</strain>
    </source>
</reference>
<keyword evidence="3" id="KW-1185">Reference proteome</keyword>
<dbReference type="RefSeq" id="WP_019951021.1">
    <property type="nucleotide sequence ID" value="NZ_JBHLVX010000051.1"/>
</dbReference>
<feature type="transmembrane region" description="Helical" evidence="1">
    <location>
        <begin position="85"/>
        <end position="106"/>
    </location>
</feature>